<dbReference type="Pfam" id="PF00005">
    <property type="entry name" value="ABC_tran"/>
    <property type="match status" value="1"/>
</dbReference>
<comment type="similarity">
    <text evidence="1">Belongs to the ABC transporter superfamily.</text>
</comment>
<keyword evidence="3" id="KW-0536">Nodulation</keyword>
<dbReference type="GO" id="GO:0005524">
    <property type="term" value="F:ATP binding"/>
    <property type="evidence" value="ECO:0007669"/>
    <property type="project" value="UniProtKB-KW"/>
</dbReference>
<protein>
    <submittedName>
        <fullName evidence="7">ABC transporter ATP-binding protein</fullName>
    </submittedName>
</protein>
<dbReference type="InterPro" id="IPR017871">
    <property type="entry name" value="ABC_transporter-like_CS"/>
</dbReference>
<dbReference type="SMART" id="SM00382">
    <property type="entry name" value="AAA"/>
    <property type="match status" value="1"/>
</dbReference>
<dbReference type="Pfam" id="PF13732">
    <property type="entry name" value="DrrA1-3_C"/>
    <property type="match status" value="1"/>
</dbReference>
<dbReference type="EMBL" id="BMHT01000006">
    <property type="protein sequence ID" value="GGF20334.1"/>
    <property type="molecule type" value="Genomic_DNA"/>
</dbReference>
<dbReference type="InterPro" id="IPR027417">
    <property type="entry name" value="P-loop_NTPase"/>
</dbReference>
<comment type="caution">
    <text evidence="7">The sequence shown here is derived from an EMBL/GenBank/DDBJ whole genome shotgun (WGS) entry which is preliminary data.</text>
</comment>
<keyword evidence="5 7" id="KW-0067">ATP-binding</keyword>
<dbReference type="SUPFAM" id="SSF52540">
    <property type="entry name" value="P-loop containing nucleoside triphosphate hydrolases"/>
    <property type="match status" value="1"/>
</dbReference>
<feature type="domain" description="ABC transporter" evidence="6">
    <location>
        <begin position="22"/>
        <end position="249"/>
    </location>
</feature>
<evidence type="ECO:0000256" key="3">
    <source>
        <dbReference type="ARBA" id="ARBA00022458"/>
    </source>
</evidence>
<evidence type="ECO:0000313" key="7">
    <source>
        <dbReference type="EMBL" id="GGF20334.1"/>
    </source>
</evidence>
<name>A0ABQ1UKS9_9BACT</name>
<dbReference type="Gene3D" id="3.40.50.300">
    <property type="entry name" value="P-loop containing nucleotide triphosphate hydrolases"/>
    <property type="match status" value="1"/>
</dbReference>
<evidence type="ECO:0000313" key="8">
    <source>
        <dbReference type="Proteomes" id="UP000632273"/>
    </source>
</evidence>
<dbReference type="InterPro" id="IPR003439">
    <property type="entry name" value="ABC_transporter-like_ATP-bd"/>
</dbReference>
<evidence type="ECO:0000259" key="6">
    <source>
        <dbReference type="PROSITE" id="PS50893"/>
    </source>
</evidence>
<reference evidence="8" key="1">
    <citation type="journal article" date="2019" name="Int. J. Syst. Evol. Microbiol.">
        <title>The Global Catalogue of Microorganisms (GCM) 10K type strain sequencing project: providing services to taxonomists for standard genome sequencing and annotation.</title>
        <authorList>
            <consortium name="The Broad Institute Genomics Platform"/>
            <consortium name="The Broad Institute Genome Sequencing Center for Infectious Disease"/>
            <person name="Wu L."/>
            <person name="Ma J."/>
        </authorList>
    </citation>
    <scope>NUCLEOTIDE SEQUENCE [LARGE SCALE GENOMIC DNA]</scope>
    <source>
        <strain evidence="8">CGMCC 1.15197</strain>
    </source>
</reference>
<dbReference type="PROSITE" id="PS50893">
    <property type="entry name" value="ABC_TRANSPORTER_2"/>
    <property type="match status" value="1"/>
</dbReference>
<evidence type="ECO:0000256" key="5">
    <source>
        <dbReference type="ARBA" id="ARBA00022840"/>
    </source>
</evidence>
<evidence type="ECO:0000256" key="2">
    <source>
        <dbReference type="ARBA" id="ARBA00022448"/>
    </source>
</evidence>
<dbReference type="PANTHER" id="PTHR42711:SF5">
    <property type="entry name" value="ABC TRANSPORTER ATP-BINDING PROTEIN NATA"/>
    <property type="match status" value="1"/>
</dbReference>
<keyword evidence="4" id="KW-0547">Nucleotide-binding</keyword>
<dbReference type="InterPro" id="IPR025302">
    <property type="entry name" value="DrrA1/2-like_C"/>
</dbReference>
<organism evidence="7 8">
    <name type="scientific">Hymenobacter cavernae</name>
    <dbReference type="NCBI Taxonomy" id="2044852"/>
    <lineage>
        <taxon>Bacteria</taxon>
        <taxon>Pseudomonadati</taxon>
        <taxon>Bacteroidota</taxon>
        <taxon>Cytophagia</taxon>
        <taxon>Cytophagales</taxon>
        <taxon>Hymenobacteraceae</taxon>
        <taxon>Hymenobacter</taxon>
    </lineage>
</organism>
<dbReference type="InterPro" id="IPR003593">
    <property type="entry name" value="AAA+_ATPase"/>
</dbReference>
<evidence type="ECO:0000256" key="1">
    <source>
        <dbReference type="ARBA" id="ARBA00005417"/>
    </source>
</evidence>
<dbReference type="Proteomes" id="UP000632273">
    <property type="component" value="Unassembled WGS sequence"/>
</dbReference>
<sequence length="330" mass="37557">MRPNSLPLVETFFYLFPVTPILQAIDVHKQYAAHTALSGVSLEIPERSIFGLLGPNGAGKTSLIRIITQITGADSGEIRFRGEKLNPKHIAQIGYLPEERGLYKKMKVGEQLLYLAQLRGLSRADALQRSKAWLERLDLKPWANKFVEDLSKGMQQKVQFIATVLHEPSLIILDEPFSGFDPINANLIKDEIINLREQGATIIFSTHRMESVEEMCDNIALINRSRKVLDGPVGQIKNTFKTNTFEVEGKGRLMVVHPDFEVIEHKERENGFFYDRIRLHAGTTPNDLLRYLINNVEVHAFREQIPSINEIFIRRVQETMPESLVEEVAS</sequence>
<dbReference type="PROSITE" id="PS00211">
    <property type="entry name" value="ABC_TRANSPORTER_1"/>
    <property type="match status" value="1"/>
</dbReference>
<accession>A0ABQ1UKS9</accession>
<keyword evidence="8" id="KW-1185">Reference proteome</keyword>
<gene>
    <name evidence="7" type="primary">natA</name>
    <name evidence="7" type="ORF">GCM10011383_34950</name>
</gene>
<keyword evidence="2" id="KW-0813">Transport</keyword>
<evidence type="ECO:0000256" key="4">
    <source>
        <dbReference type="ARBA" id="ARBA00022741"/>
    </source>
</evidence>
<dbReference type="PANTHER" id="PTHR42711">
    <property type="entry name" value="ABC TRANSPORTER ATP-BINDING PROTEIN"/>
    <property type="match status" value="1"/>
</dbReference>
<dbReference type="InterPro" id="IPR050763">
    <property type="entry name" value="ABC_transporter_ATP-binding"/>
</dbReference>
<proteinExistence type="inferred from homology"/>